<protein>
    <recommendedName>
        <fullName evidence="3">Phasin domain-containing protein</fullName>
    </recommendedName>
</protein>
<name>A0ABY0D9F1_9BRAD</name>
<evidence type="ECO:0000313" key="1">
    <source>
        <dbReference type="EMBL" id="RXG86489.1"/>
    </source>
</evidence>
<dbReference type="EMBL" id="RDRA01000035">
    <property type="protein sequence ID" value="RXG86489.1"/>
    <property type="molecule type" value="Genomic_DNA"/>
</dbReference>
<accession>A0ABY0D9F1</accession>
<evidence type="ECO:0008006" key="3">
    <source>
        <dbReference type="Google" id="ProtNLM"/>
    </source>
</evidence>
<keyword evidence="2" id="KW-1185">Reference proteome</keyword>
<proteinExistence type="predicted"/>
<reference evidence="1 2" key="1">
    <citation type="submission" date="2018-10" db="EMBL/GenBank/DDBJ databases">
        <title>Bradyrhizobium sp. nov., isolated from effective nodules of peanut in China.</title>
        <authorList>
            <person name="Li Y."/>
        </authorList>
    </citation>
    <scope>NUCLEOTIDE SEQUENCE [LARGE SCALE GENOMIC DNA]</scope>
    <source>
        <strain evidence="1 2">CCBAU 51781</strain>
    </source>
</reference>
<comment type="caution">
    <text evidence="1">The sequence shown here is derived from an EMBL/GenBank/DDBJ whole genome shotgun (WGS) entry which is preliminary data.</text>
</comment>
<gene>
    <name evidence="1" type="ORF">EAS62_37230</name>
</gene>
<sequence>MNRLNNFLNPMEVAALQARTAARNILNIAAAQHIAEVQHFTFDPAQFNEQLNSILFDSRTLGEAMTKLRLAQQQAEDFVSDLERALRRN</sequence>
<organism evidence="1 2">
    <name type="scientific">Bradyrhizobium zhanjiangense</name>
    <dbReference type="NCBI Taxonomy" id="1325107"/>
    <lineage>
        <taxon>Bacteria</taxon>
        <taxon>Pseudomonadati</taxon>
        <taxon>Pseudomonadota</taxon>
        <taxon>Alphaproteobacteria</taxon>
        <taxon>Hyphomicrobiales</taxon>
        <taxon>Nitrobacteraceae</taxon>
        <taxon>Bradyrhizobium</taxon>
    </lineage>
</organism>
<dbReference type="Proteomes" id="UP000289946">
    <property type="component" value="Unassembled WGS sequence"/>
</dbReference>
<evidence type="ECO:0000313" key="2">
    <source>
        <dbReference type="Proteomes" id="UP000289946"/>
    </source>
</evidence>